<protein>
    <submittedName>
        <fullName evidence="2">Bacteriophage holin</fullName>
    </submittedName>
</protein>
<dbReference type="AlphaFoldDB" id="A0A1M6B0R4"/>
<keyword evidence="1" id="KW-0812">Transmembrane</keyword>
<reference evidence="2 3" key="1">
    <citation type="submission" date="2016-11" db="EMBL/GenBank/DDBJ databases">
        <authorList>
            <person name="Jaros S."/>
            <person name="Januszkiewicz K."/>
            <person name="Wedrychowicz H."/>
        </authorList>
    </citation>
    <scope>NUCLEOTIDE SEQUENCE [LARGE SCALE GENOMIC DNA]</scope>
    <source>
        <strain evidence="2 3">DSM 15970</strain>
    </source>
</reference>
<proteinExistence type="predicted"/>
<sequence length="62" mass="6705">MQNRWKSKVLWVAIIAQVVSILVLVGVIDIGVGDQIQQVGALLLQILTILGVVNNPTDAEQL</sequence>
<keyword evidence="1" id="KW-0472">Membrane</keyword>
<evidence type="ECO:0000313" key="2">
    <source>
        <dbReference type="EMBL" id="SHI42267.1"/>
    </source>
</evidence>
<dbReference type="Proteomes" id="UP000184342">
    <property type="component" value="Unassembled WGS sequence"/>
</dbReference>
<dbReference type="EMBL" id="FQYT01000003">
    <property type="protein sequence ID" value="SHI42267.1"/>
    <property type="molecule type" value="Genomic_DNA"/>
</dbReference>
<evidence type="ECO:0000256" key="1">
    <source>
        <dbReference type="SAM" id="Phobius"/>
    </source>
</evidence>
<dbReference type="RefSeq" id="WP_073992533.1">
    <property type="nucleotide sequence ID" value="NZ_FQYT01000003.1"/>
</dbReference>
<accession>A0A1M6B0R4</accession>
<gene>
    <name evidence="2" type="ORF">SAMN02745691_00229</name>
</gene>
<dbReference type="STRING" id="1122934.SAMN02745691_00229"/>
<keyword evidence="3" id="KW-1185">Reference proteome</keyword>
<evidence type="ECO:0000313" key="3">
    <source>
        <dbReference type="Proteomes" id="UP000184342"/>
    </source>
</evidence>
<name>A0A1M6B0R4_9FIRM</name>
<feature type="transmembrane region" description="Helical" evidence="1">
    <location>
        <begin position="36"/>
        <end position="53"/>
    </location>
</feature>
<keyword evidence="1" id="KW-1133">Transmembrane helix</keyword>
<organism evidence="2 3">
    <name type="scientific">Parasporobacterium paucivorans DSM 15970</name>
    <dbReference type="NCBI Taxonomy" id="1122934"/>
    <lineage>
        <taxon>Bacteria</taxon>
        <taxon>Bacillati</taxon>
        <taxon>Bacillota</taxon>
        <taxon>Clostridia</taxon>
        <taxon>Lachnospirales</taxon>
        <taxon>Lachnospiraceae</taxon>
        <taxon>Parasporobacterium</taxon>
    </lineage>
</organism>
<feature type="transmembrane region" description="Helical" evidence="1">
    <location>
        <begin position="9"/>
        <end position="30"/>
    </location>
</feature>